<dbReference type="Proteomes" id="UP001174691">
    <property type="component" value="Unassembled WGS sequence"/>
</dbReference>
<proteinExistence type="predicted"/>
<reference evidence="4" key="1">
    <citation type="submission" date="2022-07" db="EMBL/GenBank/DDBJ databases">
        <title>Fungi with potential for degradation of polypropylene.</title>
        <authorList>
            <person name="Gostincar C."/>
        </authorList>
    </citation>
    <scope>NUCLEOTIDE SEQUENCE</scope>
    <source>
        <strain evidence="4">EXF-13287</strain>
    </source>
</reference>
<keyword evidence="2" id="KW-0472">Membrane</keyword>
<feature type="compositionally biased region" description="Basic and acidic residues" evidence="1">
    <location>
        <begin position="746"/>
        <end position="765"/>
    </location>
</feature>
<dbReference type="Pfam" id="PF25156">
    <property type="entry name" value="PNGase_A_C"/>
    <property type="match status" value="1"/>
</dbReference>
<protein>
    <submittedName>
        <fullName evidence="4">Peptide-N4-(N-acetyl-beta-glucosaminyl)asparagine amidase A</fullName>
    </submittedName>
</protein>
<keyword evidence="5" id="KW-1185">Reference proteome</keyword>
<feature type="transmembrane region" description="Helical" evidence="2">
    <location>
        <begin position="36"/>
        <end position="53"/>
    </location>
</feature>
<evidence type="ECO:0000256" key="2">
    <source>
        <dbReference type="SAM" id="Phobius"/>
    </source>
</evidence>
<feature type="domain" description="Peptide N-acetyl-beta-D-glucosaminyl asparaginase amidase A N-terminal" evidence="3">
    <location>
        <begin position="160"/>
        <end position="477"/>
    </location>
</feature>
<gene>
    <name evidence="4" type="ORF">NKR19_g1141</name>
</gene>
<keyword evidence="2" id="KW-0812">Transmembrane</keyword>
<organism evidence="4 5">
    <name type="scientific">Coniochaeta hoffmannii</name>
    <dbReference type="NCBI Taxonomy" id="91930"/>
    <lineage>
        <taxon>Eukaryota</taxon>
        <taxon>Fungi</taxon>
        <taxon>Dikarya</taxon>
        <taxon>Ascomycota</taxon>
        <taxon>Pezizomycotina</taxon>
        <taxon>Sordariomycetes</taxon>
        <taxon>Sordariomycetidae</taxon>
        <taxon>Coniochaetales</taxon>
        <taxon>Coniochaetaceae</taxon>
        <taxon>Coniochaeta</taxon>
    </lineage>
</organism>
<evidence type="ECO:0000259" key="3">
    <source>
        <dbReference type="Pfam" id="PF12222"/>
    </source>
</evidence>
<feature type="region of interest" description="Disordered" evidence="1">
    <location>
        <begin position="711"/>
        <end position="783"/>
    </location>
</feature>
<dbReference type="PANTHER" id="PTHR31104">
    <property type="entry name" value="PEPTIDE-N4-(N-ACETYL-BETA-GLUCOSAMINYL)ASPARAGINE AMIDASE A PROTEIN"/>
    <property type="match status" value="1"/>
</dbReference>
<dbReference type="EMBL" id="JANBVN010000010">
    <property type="protein sequence ID" value="KAJ9164734.1"/>
    <property type="molecule type" value="Genomic_DNA"/>
</dbReference>
<name>A0AA38W0C0_9PEZI</name>
<keyword evidence="2" id="KW-1133">Transmembrane helix</keyword>
<dbReference type="Pfam" id="PF12222">
    <property type="entry name" value="PNGaseA"/>
    <property type="match status" value="1"/>
</dbReference>
<feature type="compositionally biased region" description="Basic and acidic residues" evidence="1">
    <location>
        <begin position="772"/>
        <end position="783"/>
    </location>
</feature>
<evidence type="ECO:0000313" key="4">
    <source>
        <dbReference type="EMBL" id="KAJ9164734.1"/>
    </source>
</evidence>
<dbReference type="AlphaFoldDB" id="A0AA38W0C0"/>
<feature type="compositionally biased region" description="Gly residues" evidence="1">
    <location>
        <begin position="711"/>
        <end position="723"/>
    </location>
</feature>
<accession>A0AA38W0C0</accession>
<comment type="caution">
    <text evidence="4">The sequence shown here is derived from an EMBL/GenBank/DDBJ whole genome shotgun (WGS) entry which is preliminary data.</text>
</comment>
<evidence type="ECO:0000313" key="5">
    <source>
        <dbReference type="Proteomes" id="UP001174691"/>
    </source>
</evidence>
<evidence type="ECO:0000256" key="1">
    <source>
        <dbReference type="SAM" id="MobiDB-lite"/>
    </source>
</evidence>
<sequence>MAPSPMADIEEKAGFYGVVSREHGAAAMSQRTRRRLLPWLACLAITLLVFAFGQTTVCGRSSALWHGVPEPNASLDHADVKGEPLPSVVQTVRAKHLAVEPIPVAIRQATTTPSAAASPTVLECFQVAPPVLTPNGASYQASESDGSEVFLDAGSSVPSETCTVLLMEHTFAWSYGMPFIGDYTPPSCAFNRVVMNFTVTSQGRQFDRLALMYLGDTEVWRTSTAEPVQPPGIRWTYLKDMTEYLSLWKTPQKLIFDLGNLIDDKYTGPFNTTMTATFFTAEDASGAAPPSDLVIPISKRQAAANAVSQFTLPADDATNTISFPRNARRAVFSVSACGQASEEFWWSNVLQSDALAFNATAGAFPAFSPFREVQVLVDGQLAGVEWPFPVIFTGGVVPSLHRPIVGIDAFDLREHEIDITPFLPLLCDGAQHTFTIRVAGIDDTSGGPAELTATVGDSWYVTGKIFVWLDDDEDSITTGDKPVVQALPPTINLSHATGQTANGTNETLTYTTLVQRKFIATARVKTQKSSGTVTWSQTLSYSNKGSISDFGYSQINDLSVTGLDAASGNRVAYMSDYSYPLYANQTYSVSDQGNLTLHAHLVQGKHVLVAGQSVFPNGLEAFSAVPATAGGRFAGGSLLATTKEGTASFFQTGDGKNSSGFGSSNQVMTFGGMSASGALGNRPDVELYFRNVTAVNGTVVYDRERLAGVGGGSGGDGGGGPKGGVAHYSDFAPAKESREGGGAVRVFRERNGEDEMERANRERAVVRQRPRLMRDGEGLRRWE</sequence>
<dbReference type="InterPro" id="IPR021102">
    <property type="entry name" value="PNGase_A"/>
</dbReference>
<dbReference type="InterPro" id="IPR056948">
    <property type="entry name" value="PNGaseA_N"/>
</dbReference>